<gene>
    <name evidence="4" type="ORF">SAMN04489866_10554</name>
</gene>
<evidence type="ECO:0000259" key="3">
    <source>
        <dbReference type="PROSITE" id="PS50206"/>
    </source>
</evidence>
<keyword evidence="2" id="KW-0677">Repeat</keyword>
<sequence>MNWFITAEDLRKLEPAPLIFDLRFRLADLAYHDQVYAEGHIPGAFLVDFERDLSDPEGDFGGDHPFLQPEAFANLLEKYGARDDSLLVLYDEPSLMSAARFIYQAKFSGLACPIRILKGGYEAWLQAGGGTEKDLPKAPGGGNLTIAPAPELICRQDTVKAQQADPTSLLIDSRSPGRYRGETEPRYPVAGHIPGAVNYYYEDILTDGALKDTAFLEAHFADLKNYDDIILSCGSGGTACVNSLGLDMVGIPHRIYNGSYSDWIKNPDNKVNTGDKP</sequence>
<dbReference type="PROSITE" id="PS50206">
    <property type="entry name" value="RHODANESE_3"/>
    <property type="match status" value="2"/>
</dbReference>
<evidence type="ECO:0000256" key="1">
    <source>
        <dbReference type="ARBA" id="ARBA00022679"/>
    </source>
</evidence>
<dbReference type="STRING" id="2741.SAMN04489866_10554"/>
<evidence type="ECO:0000313" key="5">
    <source>
        <dbReference type="Proteomes" id="UP000198995"/>
    </source>
</evidence>
<protein>
    <submittedName>
        <fullName evidence="4">Thiosulfate/3-mercaptopyruvate sulfurtransferase</fullName>
    </submittedName>
</protein>
<evidence type="ECO:0000256" key="2">
    <source>
        <dbReference type="ARBA" id="ARBA00022737"/>
    </source>
</evidence>
<keyword evidence="5" id="KW-1185">Reference proteome</keyword>
<evidence type="ECO:0000313" key="4">
    <source>
        <dbReference type="EMBL" id="SDD65386.1"/>
    </source>
</evidence>
<feature type="domain" description="Rhodanese" evidence="3">
    <location>
        <begin position="13"/>
        <end position="133"/>
    </location>
</feature>
<dbReference type="SMART" id="SM00450">
    <property type="entry name" value="RHOD"/>
    <property type="match status" value="2"/>
</dbReference>
<proteinExistence type="predicted"/>
<dbReference type="InterPro" id="IPR036873">
    <property type="entry name" value="Rhodanese-like_dom_sf"/>
</dbReference>
<dbReference type="PANTHER" id="PTHR11364">
    <property type="entry name" value="THIOSULFATE SULFERTANSFERASE"/>
    <property type="match status" value="1"/>
</dbReference>
<dbReference type="Proteomes" id="UP000198995">
    <property type="component" value="Unassembled WGS sequence"/>
</dbReference>
<organism evidence="4 5">
    <name type="scientific">Peptococcus niger</name>
    <dbReference type="NCBI Taxonomy" id="2741"/>
    <lineage>
        <taxon>Bacteria</taxon>
        <taxon>Bacillati</taxon>
        <taxon>Bacillota</taxon>
        <taxon>Clostridia</taxon>
        <taxon>Eubacteriales</taxon>
        <taxon>Peptococcaceae</taxon>
        <taxon>Peptococcus</taxon>
    </lineage>
</organism>
<dbReference type="InterPro" id="IPR045078">
    <property type="entry name" value="TST/MPST-like"/>
</dbReference>
<keyword evidence="1 4" id="KW-0808">Transferase</keyword>
<dbReference type="RefSeq" id="WP_159427995.1">
    <property type="nucleotide sequence ID" value="NZ_FNAF01000005.1"/>
</dbReference>
<dbReference type="InterPro" id="IPR001307">
    <property type="entry name" value="Thiosulphate_STrfase_CS"/>
</dbReference>
<dbReference type="AlphaFoldDB" id="A0A1G6WJY4"/>
<feature type="domain" description="Rhodanese" evidence="3">
    <location>
        <begin position="164"/>
        <end position="272"/>
    </location>
</feature>
<dbReference type="SUPFAM" id="SSF52821">
    <property type="entry name" value="Rhodanese/Cell cycle control phosphatase"/>
    <property type="match status" value="2"/>
</dbReference>
<dbReference type="PANTHER" id="PTHR11364:SF27">
    <property type="entry name" value="SULFURTRANSFERASE"/>
    <property type="match status" value="1"/>
</dbReference>
<accession>A0A1G6WJY4</accession>
<name>A0A1G6WJY4_PEPNI</name>
<dbReference type="OrthoDB" id="9770030at2"/>
<dbReference type="Gene3D" id="3.40.250.10">
    <property type="entry name" value="Rhodanese-like domain"/>
    <property type="match status" value="2"/>
</dbReference>
<dbReference type="PROSITE" id="PS00380">
    <property type="entry name" value="RHODANESE_1"/>
    <property type="match status" value="1"/>
</dbReference>
<dbReference type="EMBL" id="FNAF01000005">
    <property type="protein sequence ID" value="SDD65386.1"/>
    <property type="molecule type" value="Genomic_DNA"/>
</dbReference>
<dbReference type="CDD" id="cd01448">
    <property type="entry name" value="TST_Repeat_1"/>
    <property type="match status" value="1"/>
</dbReference>
<reference evidence="4 5" key="1">
    <citation type="submission" date="2016-10" db="EMBL/GenBank/DDBJ databases">
        <authorList>
            <person name="de Groot N.N."/>
        </authorList>
    </citation>
    <scope>NUCLEOTIDE SEQUENCE [LARGE SCALE GENOMIC DNA]</scope>
    <source>
        <strain evidence="4 5">DSM 20475</strain>
    </source>
</reference>
<dbReference type="CDD" id="cd01449">
    <property type="entry name" value="TST_Repeat_2"/>
    <property type="match status" value="1"/>
</dbReference>
<dbReference type="InterPro" id="IPR001763">
    <property type="entry name" value="Rhodanese-like_dom"/>
</dbReference>
<dbReference type="Pfam" id="PF00581">
    <property type="entry name" value="Rhodanese"/>
    <property type="match status" value="2"/>
</dbReference>
<dbReference type="GO" id="GO:0004792">
    <property type="term" value="F:thiosulfate-cyanide sulfurtransferase activity"/>
    <property type="evidence" value="ECO:0007669"/>
    <property type="project" value="InterPro"/>
</dbReference>
<keyword evidence="4" id="KW-0670">Pyruvate</keyword>